<protein>
    <submittedName>
        <fullName evidence="1">Transcriptional modulator of MazE/toxin, MazF</fullName>
    </submittedName>
</protein>
<dbReference type="InterPro" id="IPR011067">
    <property type="entry name" value="Plasmid_toxin/cell-grow_inhib"/>
</dbReference>
<dbReference type="HOGENOM" id="CLU_111058_0_0_0"/>
<dbReference type="EMBL" id="CP001634">
    <property type="protein sequence ID" value="ACR80000.1"/>
    <property type="molecule type" value="Genomic_DNA"/>
</dbReference>
<dbReference type="SUPFAM" id="SSF50118">
    <property type="entry name" value="Cell growth inhibitor/plasmid maintenance toxic component"/>
    <property type="match status" value="1"/>
</dbReference>
<dbReference type="GO" id="GO:0003677">
    <property type="term" value="F:DNA binding"/>
    <property type="evidence" value="ECO:0007669"/>
    <property type="project" value="InterPro"/>
</dbReference>
<gene>
    <name evidence="1" type="ordered locus">Kole_1306</name>
</gene>
<dbReference type="PANTHER" id="PTHR33988">
    <property type="entry name" value="ENDORIBONUCLEASE MAZF-RELATED"/>
    <property type="match status" value="1"/>
</dbReference>
<dbReference type="AlphaFoldDB" id="C5CDD7"/>
<dbReference type="KEGG" id="kol:Kole_1306"/>
<dbReference type="GO" id="GO:0016075">
    <property type="term" value="P:rRNA catabolic process"/>
    <property type="evidence" value="ECO:0007669"/>
    <property type="project" value="TreeGrafter"/>
</dbReference>
<dbReference type="Pfam" id="PF02452">
    <property type="entry name" value="PemK_toxin"/>
    <property type="match status" value="1"/>
</dbReference>
<organism evidence="1 2">
    <name type="scientific">Kosmotoga olearia (strain ATCC BAA-1733 / DSM 21960 / TBF 19.5.1)</name>
    <dbReference type="NCBI Taxonomy" id="521045"/>
    <lineage>
        <taxon>Bacteria</taxon>
        <taxon>Thermotogati</taxon>
        <taxon>Thermotogota</taxon>
        <taxon>Thermotogae</taxon>
        <taxon>Kosmotogales</taxon>
        <taxon>Kosmotogaceae</taxon>
        <taxon>Kosmotoga</taxon>
    </lineage>
</organism>
<dbReference type="STRING" id="521045.Kole_1306"/>
<dbReference type="GO" id="GO:0006402">
    <property type="term" value="P:mRNA catabolic process"/>
    <property type="evidence" value="ECO:0007669"/>
    <property type="project" value="TreeGrafter"/>
</dbReference>
<dbReference type="Proteomes" id="UP000002382">
    <property type="component" value="Chromosome"/>
</dbReference>
<reference evidence="1 2" key="1">
    <citation type="submission" date="2009-06" db="EMBL/GenBank/DDBJ databases">
        <title>Complete sequence of Thermotogales bacterium TBF 19.5.1.</title>
        <authorList>
            <consortium name="US DOE Joint Genome Institute"/>
            <person name="Lucas S."/>
            <person name="Copeland A."/>
            <person name="Lapidus A."/>
            <person name="Glavina del Rio T."/>
            <person name="Tice H."/>
            <person name="Bruce D."/>
            <person name="Goodwin L."/>
            <person name="Pitluck S."/>
            <person name="Chertkov O."/>
            <person name="Brettin T."/>
            <person name="Detter J.C."/>
            <person name="Han C."/>
            <person name="Schmutz J."/>
            <person name="Larimer F."/>
            <person name="Land M."/>
            <person name="Hauser L."/>
            <person name="Kyrpides N."/>
            <person name="Ovchinnikova G."/>
            <person name="Noll K."/>
        </authorList>
    </citation>
    <scope>NUCLEOTIDE SEQUENCE [LARGE SCALE GENOMIC DNA]</scope>
    <source>
        <strain evidence="2">ATCC BAA-1733 / DSM 21960 / TBF 19.5.1</strain>
    </source>
</reference>
<name>C5CDD7_KOSOT</name>
<dbReference type="InterPro" id="IPR003477">
    <property type="entry name" value="PemK-like"/>
</dbReference>
<dbReference type="GO" id="GO:0004521">
    <property type="term" value="F:RNA endonuclease activity"/>
    <property type="evidence" value="ECO:0007669"/>
    <property type="project" value="TreeGrafter"/>
</dbReference>
<sequence length="186" mass="21420">MVLENPVKISDELKSIIAEFWKQVMILFGVYNDKQNISLFKWLKAYIKYLIQESVFDPTKLPRFKKGHIMWVDFGYNIGSELGGFRPAIVLEKNNSKKEKNVIIAPVRSYNSSGTTKKIDGLVYVGTNPVLSAQSYVDLKHIKSISKMRIKRVRHNKIIIGRLSDEELDLIDIQLSKIFQRSTDAE</sequence>
<evidence type="ECO:0000313" key="1">
    <source>
        <dbReference type="EMBL" id="ACR80000.1"/>
    </source>
</evidence>
<dbReference type="eggNOG" id="COG2337">
    <property type="taxonomic scope" value="Bacteria"/>
</dbReference>
<reference evidence="1 2" key="2">
    <citation type="journal article" date="2011" name="J. Bacteriol.">
        <title>Genome Sequence of Kosmotoga olearia Strain TBF 19.5.1, a Thermophilic Bacterium with a Wide Growth Temperature Range, Isolated from the Troll B Oil Platform in the North Sea.</title>
        <authorList>
            <person name="Swithers K.S."/>
            <person name="Dipippo J.L."/>
            <person name="Bruce D.C."/>
            <person name="Detter C."/>
            <person name="Tapia R."/>
            <person name="Han S."/>
            <person name="Goodwin L.A."/>
            <person name="Han J."/>
            <person name="Woyke T."/>
            <person name="Pitluck S."/>
            <person name="Pennacchio L."/>
            <person name="Nolan M."/>
            <person name="Mikhailova N."/>
            <person name="Land M.L."/>
            <person name="Nesbo C.L."/>
            <person name="Gogarten J.P."/>
            <person name="Noll K.M."/>
        </authorList>
    </citation>
    <scope>NUCLEOTIDE SEQUENCE [LARGE SCALE GENOMIC DNA]</scope>
    <source>
        <strain evidence="2">ATCC BAA-1733 / DSM 21960 / TBF 19.5.1</strain>
    </source>
</reference>
<dbReference type="Gene3D" id="2.30.30.110">
    <property type="match status" value="1"/>
</dbReference>
<keyword evidence="2" id="KW-1185">Reference proteome</keyword>
<evidence type="ECO:0000313" key="2">
    <source>
        <dbReference type="Proteomes" id="UP000002382"/>
    </source>
</evidence>
<dbReference type="PANTHER" id="PTHR33988:SF2">
    <property type="entry name" value="ENDORIBONUCLEASE MAZF"/>
    <property type="match status" value="1"/>
</dbReference>
<accession>C5CDD7</accession>
<proteinExistence type="predicted"/>